<feature type="region of interest" description="Disordered" evidence="1">
    <location>
        <begin position="1"/>
        <end position="51"/>
    </location>
</feature>
<feature type="compositionally biased region" description="Basic and acidic residues" evidence="1">
    <location>
        <begin position="567"/>
        <end position="577"/>
    </location>
</feature>
<dbReference type="PANTHER" id="PTHR39466:SF1">
    <property type="entry name" value="RGS DOMAIN-CONTAINING PROTEIN"/>
    <property type="match status" value="1"/>
</dbReference>
<feature type="compositionally biased region" description="Polar residues" evidence="1">
    <location>
        <begin position="168"/>
        <end position="180"/>
    </location>
</feature>
<feature type="transmembrane region" description="Helical" evidence="2">
    <location>
        <begin position="517"/>
        <end position="538"/>
    </location>
</feature>
<keyword evidence="4" id="KW-1185">Reference proteome</keyword>
<organism evidence="3 4">
    <name type="scientific">Ceraceosorus bombacis</name>
    <dbReference type="NCBI Taxonomy" id="401625"/>
    <lineage>
        <taxon>Eukaryota</taxon>
        <taxon>Fungi</taxon>
        <taxon>Dikarya</taxon>
        <taxon>Basidiomycota</taxon>
        <taxon>Ustilaginomycotina</taxon>
        <taxon>Exobasidiomycetes</taxon>
        <taxon>Ceraceosorales</taxon>
        <taxon>Ceraceosoraceae</taxon>
        <taxon>Ceraceosorus</taxon>
    </lineage>
</organism>
<evidence type="ECO:0000313" key="4">
    <source>
        <dbReference type="Proteomes" id="UP000054845"/>
    </source>
</evidence>
<dbReference type="AlphaFoldDB" id="A0A0P1BCI9"/>
<protein>
    <recommendedName>
        <fullName evidence="5">Transmembrane protein</fullName>
    </recommendedName>
</protein>
<feature type="transmembrane region" description="Helical" evidence="2">
    <location>
        <begin position="782"/>
        <end position="804"/>
    </location>
</feature>
<dbReference type="Proteomes" id="UP000054845">
    <property type="component" value="Unassembled WGS sequence"/>
</dbReference>
<evidence type="ECO:0008006" key="5">
    <source>
        <dbReference type="Google" id="ProtNLM"/>
    </source>
</evidence>
<dbReference type="STRING" id="401625.A0A0P1BCI9"/>
<sequence length="805" mass="85902">MVTASSLPADDGRDADASRSKEPSVSTSHNGTPAPWVFDQQPASSERGCTFSPQGELLIGGLGIDGRNTRTGESGWASLAHTPRHALGVWAKGDCRRGADGASVPCNGSSAGFTTCSPRPSCVASSMDRAGPCGSTSLLPGRPFRGAWKRMQSAAHLGKHPPVDEESPSVSGEASFSPSKHASRPSVLVEDIVEGRTCQPISLSDFRKFLVRRRREEAQSSAPLSYEADFSMLGGGLAEEKKHSTSSAIVSPDTTFVFDDSIAGKSNSTRRTTLPPSSSHGTDASFSSAKEPEMTSYERHSLAGRHVHSKSTGDALDALDFVVAVDRYATTFARLSSSQRELAPACEARTYPPCGNAASENAEEAQRRACAPEDQPLRKRLNLITSTYIGGKHSSTYDAAPKLAWMRDTGLLSEAALAQAIDCASRTTHPDAILPLARAVQAHLDSHVLPGFLDSASHNLSRNTKWGRLVTGIACTIVALLLSILLIIEPSPLSPHYATDRERAHLSRWWRFLTLPLWAAGIGSTLAAYTGVCVWLSLRGNHEPEKVLTEEAKADRPAHIIAASINGDHEKSRHEEAPAQEWEEAEEHTATPQGWLMAPELKALLLRCVGRHPSKASTDADKVKARALLPRVSSDLASSGLPTEPSPIYLPGSPEGPTAPLAEPRSLSMMARSPSTELGSSPMALSRSFRLPGTQVSVGFQNARTALAAPSSLPPTSSNNRISTSTMVQMPEDKHPSTVPALRSSPSNPMQKAVAALQQWTGFAINTKPVLDERVRKIHQRAAINALALCTALTLVAIVIVLALP</sequence>
<feature type="compositionally biased region" description="Low complexity" evidence="1">
    <location>
        <begin position="266"/>
        <end position="279"/>
    </location>
</feature>
<feature type="region of interest" description="Disordered" evidence="1">
    <location>
        <begin position="566"/>
        <end position="591"/>
    </location>
</feature>
<proteinExistence type="predicted"/>
<keyword evidence="2" id="KW-0812">Transmembrane</keyword>
<evidence type="ECO:0000256" key="2">
    <source>
        <dbReference type="SAM" id="Phobius"/>
    </source>
</evidence>
<evidence type="ECO:0000256" key="1">
    <source>
        <dbReference type="SAM" id="MobiDB-lite"/>
    </source>
</evidence>
<feature type="region of interest" description="Disordered" evidence="1">
    <location>
        <begin position="260"/>
        <end position="307"/>
    </location>
</feature>
<dbReference type="EMBL" id="CCYA01000221">
    <property type="protein sequence ID" value="CEH13568.1"/>
    <property type="molecule type" value="Genomic_DNA"/>
</dbReference>
<reference evidence="3 4" key="1">
    <citation type="submission" date="2014-09" db="EMBL/GenBank/DDBJ databases">
        <authorList>
            <person name="Magalhaes I.L.F."/>
            <person name="Oliveira U."/>
            <person name="Santos F.R."/>
            <person name="Vidigal T.H.D.A."/>
            <person name="Brescovit A.D."/>
            <person name="Santos A.J."/>
        </authorList>
    </citation>
    <scope>NUCLEOTIDE SEQUENCE [LARGE SCALE GENOMIC DNA]</scope>
</reference>
<dbReference type="PANTHER" id="PTHR39466">
    <property type="entry name" value="RGS DOMAIN-CONTAINING PROTEIN"/>
    <property type="match status" value="1"/>
</dbReference>
<feature type="compositionally biased region" description="Basic and acidic residues" evidence="1">
    <location>
        <begin position="290"/>
        <end position="301"/>
    </location>
</feature>
<feature type="compositionally biased region" description="Basic and acidic residues" evidence="1">
    <location>
        <begin position="10"/>
        <end position="22"/>
    </location>
</feature>
<feature type="region of interest" description="Disordered" evidence="1">
    <location>
        <begin position="635"/>
        <end position="662"/>
    </location>
</feature>
<evidence type="ECO:0000313" key="3">
    <source>
        <dbReference type="EMBL" id="CEH13568.1"/>
    </source>
</evidence>
<feature type="region of interest" description="Disordered" evidence="1">
    <location>
        <begin position="153"/>
        <end position="186"/>
    </location>
</feature>
<accession>A0A0P1BCI9</accession>
<dbReference type="OrthoDB" id="3350517at2759"/>
<keyword evidence="2" id="KW-0472">Membrane</keyword>
<name>A0A0P1BCI9_9BASI</name>
<feature type="transmembrane region" description="Helical" evidence="2">
    <location>
        <begin position="469"/>
        <end position="488"/>
    </location>
</feature>
<keyword evidence="2" id="KW-1133">Transmembrane helix</keyword>